<sequence length="287" mass="31163">MSMLLLTRVSCNAVQQLDSNQDYFQSYSNAARRASEILAAIATMVNDRPPHNQLNNLKHALDQLPSMCRDIETLKNIIADLTEANQSHAATIADLTKANESHAATIKALTKDNEALTKDNESHAAIIESHAATIADLTKANESHAATIKALTKDNEALTKDNESHAAIIESHAATIADLTEANESHAAAIENLETLVSIPIQKRQIVSKAATLVRATLIRRVSWSASEDVSRLQDLGEYMSWAVPFIIRDGGFYGQVPKAGAPPSRTTEIHEVVTKLSQDAQINIAE</sequence>
<dbReference type="EMBL" id="CH991547">
    <property type="protein sequence ID" value="EDQ90628.1"/>
    <property type="molecule type" value="Genomic_DNA"/>
</dbReference>
<dbReference type="GeneID" id="5889741"/>
<dbReference type="AlphaFoldDB" id="A9UVQ7"/>
<dbReference type="Gene3D" id="1.10.287.1490">
    <property type="match status" value="1"/>
</dbReference>
<evidence type="ECO:0000256" key="1">
    <source>
        <dbReference type="SAM" id="Coils"/>
    </source>
</evidence>
<reference evidence="2 3" key="1">
    <citation type="journal article" date="2008" name="Nature">
        <title>The genome of the choanoflagellate Monosiga brevicollis and the origin of metazoans.</title>
        <authorList>
            <consortium name="JGI Sequencing"/>
            <person name="King N."/>
            <person name="Westbrook M.J."/>
            <person name="Young S.L."/>
            <person name="Kuo A."/>
            <person name="Abedin M."/>
            <person name="Chapman J."/>
            <person name="Fairclough S."/>
            <person name="Hellsten U."/>
            <person name="Isogai Y."/>
            <person name="Letunic I."/>
            <person name="Marr M."/>
            <person name="Pincus D."/>
            <person name="Putnam N."/>
            <person name="Rokas A."/>
            <person name="Wright K.J."/>
            <person name="Zuzow R."/>
            <person name="Dirks W."/>
            <person name="Good M."/>
            <person name="Goodstein D."/>
            <person name="Lemons D."/>
            <person name="Li W."/>
            <person name="Lyons J.B."/>
            <person name="Morris A."/>
            <person name="Nichols S."/>
            <person name="Richter D.J."/>
            <person name="Salamov A."/>
            <person name="Bork P."/>
            <person name="Lim W.A."/>
            <person name="Manning G."/>
            <person name="Miller W.T."/>
            <person name="McGinnis W."/>
            <person name="Shapiro H."/>
            <person name="Tjian R."/>
            <person name="Grigoriev I.V."/>
            <person name="Rokhsar D."/>
        </authorList>
    </citation>
    <scope>NUCLEOTIDE SEQUENCE [LARGE SCALE GENOMIC DNA]</scope>
    <source>
        <strain evidence="3">MX1 / ATCC 50154</strain>
    </source>
</reference>
<name>A9UVQ7_MONBE</name>
<dbReference type="InParanoid" id="A9UVQ7"/>
<dbReference type="PANTHER" id="PTHR34251">
    <property type="entry name" value="LEUCINE-, GLUTAMATE- AND LYSINE-RICH PROTEIN 1"/>
    <property type="match status" value="1"/>
</dbReference>
<organism evidence="2 3">
    <name type="scientific">Monosiga brevicollis</name>
    <name type="common">Choanoflagellate</name>
    <dbReference type="NCBI Taxonomy" id="81824"/>
    <lineage>
        <taxon>Eukaryota</taxon>
        <taxon>Choanoflagellata</taxon>
        <taxon>Craspedida</taxon>
        <taxon>Salpingoecidae</taxon>
        <taxon>Monosiga</taxon>
    </lineage>
</organism>
<evidence type="ECO:0000313" key="3">
    <source>
        <dbReference type="Proteomes" id="UP000001357"/>
    </source>
</evidence>
<dbReference type="KEGG" id="mbr:MONBRDRAFT_24208"/>
<keyword evidence="1" id="KW-0175">Coiled coil</keyword>
<dbReference type="InterPro" id="IPR038799">
    <property type="entry name" value="LEKR1"/>
</dbReference>
<feature type="coiled-coil region" evidence="1">
    <location>
        <begin position="99"/>
        <end position="196"/>
    </location>
</feature>
<protein>
    <submittedName>
        <fullName evidence="2">Uncharacterized protein</fullName>
    </submittedName>
</protein>
<gene>
    <name evidence="2" type="ORF">MONBRDRAFT_24208</name>
</gene>
<dbReference type="RefSeq" id="XP_001744679.1">
    <property type="nucleotide sequence ID" value="XM_001744627.1"/>
</dbReference>
<dbReference type="PANTHER" id="PTHR34251:SF1">
    <property type="entry name" value="LEUCINE, GLUTAMATE AND LYSINE RICH 1"/>
    <property type="match status" value="1"/>
</dbReference>
<accession>A9UVQ7</accession>
<evidence type="ECO:0000313" key="2">
    <source>
        <dbReference type="EMBL" id="EDQ90628.1"/>
    </source>
</evidence>
<keyword evidence="3" id="KW-1185">Reference proteome</keyword>
<dbReference type="Proteomes" id="UP000001357">
    <property type="component" value="Unassembled WGS sequence"/>
</dbReference>
<proteinExistence type="predicted"/>